<protein>
    <submittedName>
        <fullName evidence="4">Uncharacterized protein</fullName>
    </submittedName>
</protein>
<dbReference type="KEGG" id="eha:Ethha_0276"/>
<evidence type="ECO:0000259" key="2">
    <source>
        <dbReference type="Pfam" id="PF01648"/>
    </source>
</evidence>
<accession>E6U7C7</accession>
<dbReference type="eggNOG" id="COG2977">
    <property type="taxonomic scope" value="Bacteria"/>
</dbReference>
<dbReference type="AlphaFoldDB" id="E6U7C7"/>
<reference evidence="4 5" key="1">
    <citation type="submission" date="2010-12" db="EMBL/GenBank/DDBJ databases">
        <title>Complete sequence of Ethanoligenens harbinense YUAN-3.</title>
        <authorList>
            <person name="Lucas S."/>
            <person name="Copeland A."/>
            <person name="Lapidus A."/>
            <person name="Cheng J.-F."/>
            <person name="Bruce D."/>
            <person name="Goodwin L."/>
            <person name="Pitluck S."/>
            <person name="Chertkov O."/>
            <person name="Misra M."/>
            <person name="Detter J.C."/>
            <person name="Han C."/>
            <person name="Tapia R."/>
            <person name="Land M."/>
            <person name="Hauser L."/>
            <person name="Jeffries C."/>
            <person name="Kyrpides N."/>
            <person name="Ivanova N."/>
            <person name="Mikhailova N."/>
            <person name="Wang A."/>
            <person name="Mouttaki H."/>
            <person name="He Z."/>
            <person name="Zhou J."/>
            <person name="Hemme C.L."/>
            <person name="Woyke T."/>
        </authorList>
    </citation>
    <scope>NUCLEOTIDE SEQUENCE [LARGE SCALE GENOMIC DNA]</scope>
    <source>
        <strain evidence="5">DSM 18485 / JCM 12961 / CGMCC 1.5033 / YUAN-3</strain>
    </source>
</reference>
<sequence length="239" mass="27274">MDWGNRMEKSYEFVCISFGDVRMEQSVYQKHLHPLEQKLIEHAIDKRKAEFLSGRFCVRLAYARLCGGLSTEPCVLNDCYGAPFLTANGAYSVSITHDDGLAAALVSDKHRLRAALDVQRVSSRYTDAIYRFLRPSERELVDRHSGAYGRDFMVAAMWVAKEAMSKLFQFGFSIYDILEISDFEKGGQFAVRFARLPYFQVMLRTSRDYLFGFAAPAKQMEAFGENSLQIAPISLEHFI</sequence>
<dbReference type="GO" id="GO:0000287">
    <property type="term" value="F:magnesium ion binding"/>
    <property type="evidence" value="ECO:0007669"/>
    <property type="project" value="InterPro"/>
</dbReference>
<dbReference type="InterPro" id="IPR008278">
    <property type="entry name" value="4-PPantetheinyl_Trfase_dom"/>
</dbReference>
<evidence type="ECO:0000259" key="3">
    <source>
        <dbReference type="Pfam" id="PF17837"/>
    </source>
</evidence>
<dbReference type="Pfam" id="PF01648">
    <property type="entry name" value="ACPS"/>
    <property type="match status" value="1"/>
</dbReference>
<dbReference type="STRING" id="663278.Ethha_0276"/>
<name>E6U7C7_ETHHY</name>
<dbReference type="EMBL" id="CP002400">
    <property type="protein sequence ID" value="ADU25862.1"/>
    <property type="molecule type" value="Genomic_DNA"/>
</dbReference>
<dbReference type="Gene3D" id="3.90.470.20">
    <property type="entry name" value="4'-phosphopantetheinyl transferase domain"/>
    <property type="match status" value="1"/>
</dbReference>
<evidence type="ECO:0000313" key="5">
    <source>
        <dbReference type="Proteomes" id="UP000001551"/>
    </source>
</evidence>
<keyword evidence="1" id="KW-0808">Transferase</keyword>
<dbReference type="InterPro" id="IPR041354">
    <property type="entry name" value="4PPT_N"/>
</dbReference>
<dbReference type="HOGENOM" id="CLU_1183354_0_0_9"/>
<feature type="domain" description="4'-phosphopantetheinyl transferase N-terminal" evidence="3">
    <location>
        <begin position="36"/>
        <end position="107"/>
    </location>
</feature>
<keyword evidence="5" id="KW-1185">Reference proteome</keyword>
<organism evidence="4 5">
    <name type="scientific">Ethanoligenens harbinense (strain DSM 18485 / JCM 12961 / CGMCC 1.5033 / YUAN-3)</name>
    <dbReference type="NCBI Taxonomy" id="663278"/>
    <lineage>
        <taxon>Bacteria</taxon>
        <taxon>Bacillati</taxon>
        <taxon>Bacillota</taxon>
        <taxon>Clostridia</taxon>
        <taxon>Eubacteriales</taxon>
        <taxon>Oscillospiraceae</taxon>
        <taxon>Ethanoligenens</taxon>
    </lineage>
</organism>
<dbReference type="Proteomes" id="UP000001551">
    <property type="component" value="Chromosome"/>
</dbReference>
<dbReference type="GO" id="GO:0008897">
    <property type="term" value="F:holo-[acyl-carrier-protein] synthase activity"/>
    <property type="evidence" value="ECO:0007669"/>
    <property type="project" value="InterPro"/>
</dbReference>
<proteinExistence type="predicted"/>
<dbReference type="InterPro" id="IPR037143">
    <property type="entry name" value="4-PPantetheinyl_Trfase_dom_sf"/>
</dbReference>
<dbReference type="Pfam" id="PF17837">
    <property type="entry name" value="4PPT_N"/>
    <property type="match status" value="1"/>
</dbReference>
<evidence type="ECO:0000256" key="1">
    <source>
        <dbReference type="ARBA" id="ARBA00022679"/>
    </source>
</evidence>
<dbReference type="SUPFAM" id="SSF56214">
    <property type="entry name" value="4'-phosphopantetheinyl transferase"/>
    <property type="match status" value="2"/>
</dbReference>
<feature type="domain" description="4'-phosphopantetheinyl transferase" evidence="2">
    <location>
        <begin position="117"/>
        <end position="191"/>
    </location>
</feature>
<gene>
    <name evidence="4" type="ordered locus">Ethha_0276</name>
</gene>
<evidence type="ECO:0000313" key="4">
    <source>
        <dbReference type="EMBL" id="ADU25862.1"/>
    </source>
</evidence>